<feature type="transmembrane region" description="Helical" evidence="13">
    <location>
        <begin position="183"/>
        <end position="202"/>
    </location>
</feature>
<feature type="transmembrane region" description="Helical" evidence="13">
    <location>
        <begin position="112"/>
        <end position="135"/>
    </location>
</feature>
<dbReference type="InterPro" id="IPR035906">
    <property type="entry name" value="MetI-like_sf"/>
</dbReference>
<dbReference type="PROSITE" id="PS50928">
    <property type="entry name" value="ABC_TM1"/>
    <property type="match status" value="1"/>
</dbReference>
<organism evidence="15">
    <name type="scientific">Intestinibacter bartlettii</name>
    <dbReference type="NCBI Taxonomy" id="261299"/>
    <lineage>
        <taxon>Bacteria</taxon>
        <taxon>Bacillati</taxon>
        <taxon>Bacillota</taxon>
        <taxon>Clostridia</taxon>
        <taxon>Peptostreptococcales</taxon>
        <taxon>Peptostreptococcaceae</taxon>
        <taxon>Intestinibacter</taxon>
    </lineage>
</organism>
<dbReference type="EMBL" id="CACRUE010000024">
    <property type="protein sequence ID" value="VYU02201.1"/>
    <property type="molecule type" value="Genomic_DNA"/>
</dbReference>
<evidence type="ECO:0000256" key="6">
    <source>
        <dbReference type="ARBA" id="ARBA00022989"/>
    </source>
</evidence>
<keyword evidence="3" id="KW-1003">Cell membrane</keyword>
<evidence type="ECO:0000256" key="8">
    <source>
        <dbReference type="ARBA" id="ARBA00023112"/>
    </source>
</evidence>
<keyword evidence="9 13" id="KW-0472">Membrane</keyword>
<dbReference type="Pfam" id="PF19300">
    <property type="entry name" value="BPD_transp_1_N"/>
    <property type="match status" value="1"/>
</dbReference>
<dbReference type="PANTHER" id="PTHR43163:SF6">
    <property type="entry name" value="DIPEPTIDE TRANSPORT SYSTEM PERMEASE PROTEIN DPPB-RELATED"/>
    <property type="match status" value="1"/>
</dbReference>
<keyword evidence="2 13" id="KW-0813">Transport</keyword>
<proteinExistence type="inferred from homology"/>
<dbReference type="InterPro" id="IPR045621">
    <property type="entry name" value="BPD_transp_1_N"/>
</dbReference>
<evidence type="ECO:0000256" key="10">
    <source>
        <dbReference type="ARBA" id="ARBA00024202"/>
    </source>
</evidence>
<evidence type="ECO:0000313" key="15">
    <source>
        <dbReference type="EMBL" id="VYU02201.1"/>
    </source>
</evidence>
<evidence type="ECO:0000256" key="4">
    <source>
        <dbReference type="ARBA" id="ARBA00022596"/>
    </source>
</evidence>
<evidence type="ECO:0000256" key="13">
    <source>
        <dbReference type="RuleBase" id="RU363032"/>
    </source>
</evidence>
<evidence type="ECO:0000259" key="14">
    <source>
        <dbReference type="PROSITE" id="PS50928"/>
    </source>
</evidence>
<comment type="similarity">
    <text evidence="10">Belongs to the binding-protein-dependent transport system permease family. OppBC subfamily.</text>
</comment>
<dbReference type="GO" id="GO:0015099">
    <property type="term" value="F:nickel cation transmembrane transporter activity"/>
    <property type="evidence" value="ECO:0007669"/>
    <property type="project" value="InterPro"/>
</dbReference>
<feature type="transmembrane region" description="Helical" evidence="13">
    <location>
        <begin position="20"/>
        <end position="39"/>
    </location>
</feature>
<feature type="domain" description="ABC transmembrane type-1" evidence="14">
    <location>
        <begin position="108"/>
        <end position="309"/>
    </location>
</feature>
<dbReference type="InterPro" id="IPR000515">
    <property type="entry name" value="MetI-like"/>
</dbReference>
<dbReference type="NCBIfam" id="NF045469">
    <property type="entry name" value="Opp1B"/>
    <property type="match status" value="1"/>
</dbReference>
<dbReference type="Pfam" id="PF00528">
    <property type="entry name" value="BPD_transp_1"/>
    <property type="match status" value="1"/>
</dbReference>
<keyword evidence="5 13" id="KW-0812">Transmembrane</keyword>
<dbReference type="PANTHER" id="PTHR43163">
    <property type="entry name" value="DIPEPTIDE TRANSPORT SYSTEM PERMEASE PROTEIN DPPB-RELATED"/>
    <property type="match status" value="1"/>
</dbReference>
<evidence type="ECO:0000256" key="1">
    <source>
        <dbReference type="ARBA" id="ARBA00004651"/>
    </source>
</evidence>
<keyword evidence="7" id="KW-0406">Ion transport</keyword>
<evidence type="ECO:0000256" key="11">
    <source>
        <dbReference type="ARBA" id="ARBA00038669"/>
    </source>
</evidence>
<keyword evidence="8" id="KW-0921">Nickel transport</keyword>
<protein>
    <recommendedName>
        <fullName evidence="12">Nickel import system permease protein NikB</fullName>
    </recommendedName>
</protein>
<evidence type="ECO:0000256" key="12">
    <source>
        <dbReference type="ARBA" id="ARBA00044774"/>
    </source>
</evidence>
<dbReference type="InterPro" id="IPR050045">
    <property type="entry name" value="Opp2B"/>
</dbReference>
<feature type="transmembrane region" description="Helical" evidence="13">
    <location>
        <begin position="147"/>
        <end position="168"/>
    </location>
</feature>
<sequence length="323" mass="36000">MVFLFGKGLVLKKYIKKRFIDLIPILIGISFLSFLLMYLSPNDPAQLMLSANGQAYTKEQLNIVRENLGLNEPFLKQYFSWALGCLHGDFGTSYITGKPVSETLLNALWPTIQLSITSLIFTLVISIPLGILSAVKKNKVADYIIRIFSFIGSAVPGFLLALILIYVFSIKLGVLPAYGNNKQYSIVMPTITLGLGMTCKYIRQVRASILEELNKPYVLGARSRGVKESTVIYLNVLKNSMLTISTLIGLSFGSLLGGTCIVETIFMWPGLGKLSIDAILKRDYLLIQGYTVWIAVAFVIINLMTDLVYRYIDPRIKLGKEED</sequence>
<dbReference type="SUPFAM" id="SSF161098">
    <property type="entry name" value="MetI-like"/>
    <property type="match status" value="1"/>
</dbReference>
<accession>A0A6N3BJT5</accession>
<evidence type="ECO:0000256" key="2">
    <source>
        <dbReference type="ARBA" id="ARBA00022448"/>
    </source>
</evidence>
<feature type="transmembrane region" description="Helical" evidence="13">
    <location>
        <begin position="290"/>
        <end position="312"/>
    </location>
</feature>
<evidence type="ECO:0000256" key="5">
    <source>
        <dbReference type="ARBA" id="ARBA00022692"/>
    </source>
</evidence>
<name>A0A6N3BJT5_9FIRM</name>
<dbReference type="InterPro" id="IPR050036">
    <property type="entry name" value="CntB"/>
</dbReference>
<dbReference type="AlphaFoldDB" id="A0A6N3BJT5"/>
<dbReference type="GO" id="GO:0005886">
    <property type="term" value="C:plasma membrane"/>
    <property type="evidence" value="ECO:0007669"/>
    <property type="project" value="UniProtKB-SubCell"/>
</dbReference>
<keyword evidence="6 13" id="KW-1133">Transmembrane helix</keyword>
<evidence type="ECO:0000256" key="7">
    <source>
        <dbReference type="ARBA" id="ARBA00023065"/>
    </source>
</evidence>
<keyword evidence="4" id="KW-0533">Nickel</keyword>
<dbReference type="CDD" id="cd06261">
    <property type="entry name" value="TM_PBP2"/>
    <property type="match status" value="1"/>
</dbReference>
<gene>
    <name evidence="15" type="primary">gsiC_1</name>
    <name evidence="15" type="ORF">IBLFYP30_01544</name>
</gene>
<dbReference type="Gene3D" id="1.10.3720.10">
    <property type="entry name" value="MetI-like"/>
    <property type="match status" value="1"/>
</dbReference>
<evidence type="ECO:0000256" key="9">
    <source>
        <dbReference type="ARBA" id="ARBA00023136"/>
    </source>
</evidence>
<comment type="subunit">
    <text evidence="11">The complex is composed of two ATP-binding proteins (NikD and NikE), two transmembrane proteins (NikB and NikC) and a solute-binding protein (NikA).</text>
</comment>
<feature type="transmembrane region" description="Helical" evidence="13">
    <location>
        <begin position="247"/>
        <end position="270"/>
    </location>
</feature>
<evidence type="ECO:0000256" key="3">
    <source>
        <dbReference type="ARBA" id="ARBA00022475"/>
    </source>
</evidence>
<comment type="subcellular location">
    <subcellularLocation>
        <location evidence="1 13">Cell membrane</location>
        <topology evidence="1 13">Multi-pass membrane protein</topology>
    </subcellularLocation>
</comment>
<dbReference type="NCBIfam" id="NF045470">
    <property type="entry name" value="Opp2B"/>
    <property type="match status" value="1"/>
</dbReference>
<reference evidence="15" key="1">
    <citation type="submission" date="2019-11" db="EMBL/GenBank/DDBJ databases">
        <authorList>
            <person name="Feng L."/>
        </authorList>
    </citation>
    <scope>NUCLEOTIDE SEQUENCE</scope>
    <source>
        <strain evidence="15">IbartlettiiLFYP30</strain>
    </source>
</reference>